<keyword evidence="1" id="KW-0479">Metal-binding</keyword>
<reference evidence="8 9" key="1">
    <citation type="journal article" date="2021" name="Sci. Rep.">
        <title>Chromosome anchoring in Senegalese sole (Solea senegalensis) reveals sex-associated markers and genome rearrangements in flatfish.</title>
        <authorList>
            <person name="Guerrero-Cozar I."/>
            <person name="Gomez-Garrido J."/>
            <person name="Berbel C."/>
            <person name="Martinez-Blanch J.F."/>
            <person name="Alioto T."/>
            <person name="Claros M.G."/>
            <person name="Gagnaire P.A."/>
            <person name="Manchado M."/>
        </authorList>
    </citation>
    <scope>NUCLEOTIDE SEQUENCE [LARGE SCALE GENOMIC DNA]</scope>
    <source>
        <strain evidence="8">Sse05_10M</strain>
    </source>
</reference>
<dbReference type="PROSITE" id="PS00518">
    <property type="entry name" value="ZF_RING_1"/>
    <property type="match status" value="1"/>
</dbReference>
<dbReference type="InterPro" id="IPR047157">
    <property type="entry name" value="PHRF1/Atg35"/>
</dbReference>
<sequence>MDTADKCHICLSDFEQQTVGSLEKCQHVFCLDCILQWSQTANTCPVDRISFAAIHQRQCRGGDIQAEIKVKPVKRDSDDEEQASDAVICEECGRSDRRQQLLVCIHCDSGYHMDCLTPALSAAPEGDWVCPDCAAILPHTGASMVEEISDGELTDLLAEVDDTATPSSRLRPSTLNHTSGFTVRRRSTRLRNRARDEPSPRPQTSLHVPKYLLRASRPAVRADDITTYNQSNTSSSSS</sequence>
<feature type="domain" description="PHD-type" evidence="6">
    <location>
        <begin position="86"/>
        <end position="136"/>
    </location>
</feature>
<dbReference type="SMART" id="SM00184">
    <property type="entry name" value="RING"/>
    <property type="match status" value="2"/>
</dbReference>
<keyword evidence="3" id="KW-0862">Zinc</keyword>
<dbReference type="InterPro" id="IPR019787">
    <property type="entry name" value="Znf_PHD-finger"/>
</dbReference>
<dbReference type="InterPro" id="IPR001965">
    <property type="entry name" value="Znf_PHD"/>
</dbReference>
<feature type="domain" description="RING-type" evidence="7">
    <location>
        <begin position="7"/>
        <end position="48"/>
    </location>
</feature>
<protein>
    <submittedName>
        <fullName evidence="8">PHD and RING finger domain-containing protein 1-like</fullName>
    </submittedName>
</protein>
<evidence type="ECO:0000256" key="5">
    <source>
        <dbReference type="SAM" id="MobiDB-lite"/>
    </source>
</evidence>
<evidence type="ECO:0000256" key="1">
    <source>
        <dbReference type="ARBA" id="ARBA00022723"/>
    </source>
</evidence>
<feature type="compositionally biased region" description="Basic residues" evidence="5">
    <location>
        <begin position="183"/>
        <end position="192"/>
    </location>
</feature>
<accession>A0AAV6SSW6</accession>
<dbReference type="PROSITE" id="PS01359">
    <property type="entry name" value="ZF_PHD_1"/>
    <property type="match status" value="1"/>
</dbReference>
<evidence type="ECO:0000259" key="6">
    <source>
        <dbReference type="PROSITE" id="PS50016"/>
    </source>
</evidence>
<keyword evidence="9" id="KW-1185">Reference proteome</keyword>
<dbReference type="GO" id="GO:0008270">
    <property type="term" value="F:zinc ion binding"/>
    <property type="evidence" value="ECO:0007669"/>
    <property type="project" value="UniProtKB-KW"/>
</dbReference>
<feature type="compositionally biased region" description="Polar residues" evidence="5">
    <location>
        <begin position="164"/>
        <end position="181"/>
    </location>
</feature>
<dbReference type="PANTHER" id="PTHR12618">
    <property type="entry name" value="PHD AND RING FINGER DOMAIN-CONTAINING PROTEIN 1"/>
    <property type="match status" value="1"/>
</dbReference>
<dbReference type="InterPro" id="IPR019786">
    <property type="entry name" value="Zinc_finger_PHD-type_CS"/>
</dbReference>
<proteinExistence type="predicted"/>
<dbReference type="EMBL" id="JAGKHQ010000003">
    <property type="protein sequence ID" value="KAG7520070.1"/>
    <property type="molecule type" value="Genomic_DNA"/>
</dbReference>
<keyword evidence="2 4" id="KW-0863">Zinc-finger</keyword>
<dbReference type="PANTHER" id="PTHR12618:SF20">
    <property type="entry name" value="PHD AND RING FINGER DOMAIN-CONTAINING PROTEIN 1"/>
    <property type="match status" value="1"/>
</dbReference>
<dbReference type="InterPro" id="IPR017907">
    <property type="entry name" value="Znf_RING_CS"/>
</dbReference>
<dbReference type="SMART" id="SM00249">
    <property type="entry name" value="PHD"/>
    <property type="match status" value="1"/>
</dbReference>
<dbReference type="Proteomes" id="UP000693946">
    <property type="component" value="Linkage Group LG11"/>
</dbReference>
<dbReference type="InterPro" id="IPR001841">
    <property type="entry name" value="Znf_RING"/>
</dbReference>
<name>A0AAV6SSW6_SOLSE</name>
<evidence type="ECO:0000256" key="2">
    <source>
        <dbReference type="ARBA" id="ARBA00022771"/>
    </source>
</evidence>
<dbReference type="PROSITE" id="PS50089">
    <property type="entry name" value="ZF_RING_2"/>
    <property type="match status" value="1"/>
</dbReference>
<organism evidence="8 9">
    <name type="scientific">Solea senegalensis</name>
    <name type="common">Senegalese sole</name>
    <dbReference type="NCBI Taxonomy" id="28829"/>
    <lineage>
        <taxon>Eukaryota</taxon>
        <taxon>Metazoa</taxon>
        <taxon>Chordata</taxon>
        <taxon>Craniata</taxon>
        <taxon>Vertebrata</taxon>
        <taxon>Euteleostomi</taxon>
        <taxon>Actinopterygii</taxon>
        <taxon>Neopterygii</taxon>
        <taxon>Teleostei</taxon>
        <taxon>Neoteleostei</taxon>
        <taxon>Acanthomorphata</taxon>
        <taxon>Carangaria</taxon>
        <taxon>Pleuronectiformes</taxon>
        <taxon>Pleuronectoidei</taxon>
        <taxon>Soleidae</taxon>
        <taxon>Solea</taxon>
    </lineage>
</organism>
<evidence type="ECO:0000256" key="3">
    <source>
        <dbReference type="ARBA" id="ARBA00022833"/>
    </source>
</evidence>
<evidence type="ECO:0000256" key="4">
    <source>
        <dbReference type="PROSITE-ProRule" id="PRU00175"/>
    </source>
</evidence>
<evidence type="ECO:0000259" key="7">
    <source>
        <dbReference type="PROSITE" id="PS50089"/>
    </source>
</evidence>
<dbReference type="Pfam" id="PF13639">
    <property type="entry name" value="zf-RING_2"/>
    <property type="match status" value="1"/>
</dbReference>
<feature type="region of interest" description="Disordered" evidence="5">
    <location>
        <begin position="164"/>
        <end position="208"/>
    </location>
</feature>
<gene>
    <name evidence="8" type="ORF">JOB18_022148</name>
</gene>
<dbReference type="Pfam" id="PF00628">
    <property type="entry name" value="PHD"/>
    <property type="match status" value="1"/>
</dbReference>
<dbReference type="PROSITE" id="PS50016">
    <property type="entry name" value="ZF_PHD_2"/>
    <property type="match status" value="1"/>
</dbReference>
<evidence type="ECO:0000313" key="9">
    <source>
        <dbReference type="Proteomes" id="UP000693946"/>
    </source>
</evidence>
<comment type="caution">
    <text evidence="8">The sequence shown here is derived from an EMBL/GenBank/DDBJ whole genome shotgun (WGS) entry which is preliminary data.</text>
</comment>
<evidence type="ECO:0000313" key="8">
    <source>
        <dbReference type="EMBL" id="KAG7520070.1"/>
    </source>
</evidence>
<dbReference type="AlphaFoldDB" id="A0AAV6SSW6"/>